<reference evidence="1" key="1">
    <citation type="submission" date="2022-10" db="EMBL/GenBank/DDBJ databases">
        <title>Novel sulphate-reducing endosymbionts in the free-living metamonad Anaeramoeba.</title>
        <authorList>
            <person name="Jerlstrom-Hultqvist J."/>
            <person name="Cepicka I."/>
            <person name="Gallot-Lavallee L."/>
            <person name="Salas-Leiva D."/>
            <person name="Curtis B.A."/>
            <person name="Zahonova K."/>
            <person name="Pipaliya S."/>
            <person name="Dacks J."/>
            <person name="Roger A.J."/>
        </authorList>
    </citation>
    <scope>NUCLEOTIDE SEQUENCE</scope>
    <source>
        <strain evidence="1">BMAN</strain>
    </source>
</reference>
<dbReference type="OrthoDB" id="10692942at2759"/>
<organism evidence="1 2">
    <name type="scientific">Anaeramoeba ignava</name>
    <name type="common">Anaerobic marine amoeba</name>
    <dbReference type="NCBI Taxonomy" id="1746090"/>
    <lineage>
        <taxon>Eukaryota</taxon>
        <taxon>Metamonada</taxon>
        <taxon>Anaeramoebidae</taxon>
        <taxon>Anaeramoeba</taxon>
    </lineage>
</organism>
<gene>
    <name evidence="1" type="ORF">M0811_00784</name>
</gene>
<comment type="caution">
    <text evidence="1">The sequence shown here is derived from an EMBL/GenBank/DDBJ whole genome shotgun (WGS) entry which is preliminary data.</text>
</comment>
<keyword evidence="2" id="KW-1185">Reference proteome</keyword>
<dbReference type="Proteomes" id="UP001149090">
    <property type="component" value="Unassembled WGS sequence"/>
</dbReference>
<evidence type="ECO:0000313" key="1">
    <source>
        <dbReference type="EMBL" id="KAJ5074156.1"/>
    </source>
</evidence>
<accession>A0A9Q0RBG4</accession>
<proteinExistence type="predicted"/>
<evidence type="ECO:0000313" key="2">
    <source>
        <dbReference type="Proteomes" id="UP001149090"/>
    </source>
</evidence>
<name>A0A9Q0RBG4_ANAIG</name>
<sequence length="1348" mass="159280">MDLSKLLTFSEELLGRSIDFNNFSDIVQSSCLILNKIFPKSIPERVLKRNPTTQIQFLNRVCSNLGIPSENFLPAQIQEDIQSKFLNLVSQFYKIADQKGIDIGHESKAKIDDKLHKKAQRTIPSVFNHAEVIDQIETIKEFQFENEENQENTDSNWKKKDEEIENQMENFSQLKMVFGESKEMKPKQNREKYFITSFKRSFEEIVEIVKKHFIHGKAKFGVVFIDPQTGSQAECIFEIKRRYFKFSFTGSSFEMILDYSIRTQIWEAKSTTNIIEIKGVNFDDFLHNFYIKARDQSERDIIINTFRMFNFYQKDCIESCILSTKILGKEQEIETLIGYHVEKQSANFDVKLKMLSLTKTNIPAVLKADKHQISFVFKTAKQTQIQSYDFKRYLIMLFIDPSKQTQITLKIENMQLKAERLIQMRTNSAAQSVVISGVLNHFASLSWNSLLNESEPSQQPYSQYSHKTQANVSSRTNLHNPINYGQTIFKFIQMPSINSTFADPTFISHFAQFTKNGEAKVIQDQLFSPVNDDKRLNCEMLRYYKFRSRKNQLVRKIKQFISQGKAVFNFKLQQSRTSNIQIILMANHFVIKVESQNHTKNYKMEYLPNQGIILHTNKLDRMIFKLESSDIENLALFVPNFISRDLFVNTFSIFHKMKIYPDFHLDDDDNSVQNMHFILSPEPSLSIEKRKKFLREDPSVEFPSKWKYSEINDFFQDEKNFSEELSSIKTHLIYSVWLLNSFQKIEGLCKFHLYSDHFEIVCSNFSIRRYYSSFSQFCDSDIRDLVIRFNIDENFFVYFGFPSYEARLNVILNFNKRRDNQLQFLSIHQAQNQVSTFICHLFIANQKKLCSIQLCVGGFVINSFNKDHENDENDPNHKLIFNKENGQVLFLEYSISLTLQRKPENPRILFIGLGYGKFIKLKFAEAQILEDFTIQLNDRIRSTWELFKPNSVRNAFDEPVLEKISTDSKDLGRTLISVHPQKIVIQTGEYQGTCLRIGEIRSVLLENPIFAMNLFADQSTENIGDYDYYQIHFRHLKTRLQFIDSMIFYDSKREDFKKMFANHLFRYQVKAQVVVYEDSGNPYAQGTIYISEERGSIVLSSLDEEMEEKSSGNLNKKLNHKQIVAFHKNHYIFDKHTKFYVDLKLSRFGKLEVDQVDFIVFFQSEKEMKMFNRLFVMFKRKLAKMEVGNRLLLDSKPQDSQIQARIVVSEQETLPVHLSFRKKQLVIYHYDTDNQEEIEFTKNFEISTAKRSKFHFWIHDVHFDYIFQFYNRSDYRLAFQKFQNISQFVTQTNFEVEFVTSQKRKVPGFIRLRTYYFVCLIEISQEQIKRIRIPYHLLSIRKYSSKFI</sequence>
<protein>
    <submittedName>
        <fullName evidence="1">Lish domain-containing protein fopnl</fullName>
    </submittedName>
</protein>
<dbReference type="EMBL" id="JAPDFW010000070">
    <property type="protein sequence ID" value="KAJ5074156.1"/>
    <property type="molecule type" value="Genomic_DNA"/>
</dbReference>